<comment type="caution">
    <text evidence="2">The sequence shown here is derived from an EMBL/GenBank/DDBJ whole genome shotgun (WGS) entry which is preliminary data.</text>
</comment>
<dbReference type="SUPFAM" id="SSF54518">
    <property type="entry name" value="Tubby C-terminal domain-like"/>
    <property type="match status" value="1"/>
</dbReference>
<name>S1NEM2_9ENTE</name>
<dbReference type="InterPro" id="IPR038595">
    <property type="entry name" value="LOR_sf"/>
</dbReference>
<evidence type="ECO:0000313" key="3">
    <source>
        <dbReference type="Proteomes" id="UP000014113"/>
    </source>
</evidence>
<dbReference type="AlphaFoldDB" id="S1NEM2"/>
<dbReference type="RefSeq" id="WP_016182856.1">
    <property type="nucleotide sequence ID" value="NZ_JXKI01000006.1"/>
</dbReference>
<reference evidence="2 3" key="1">
    <citation type="submission" date="2013-03" db="EMBL/GenBank/DDBJ databases">
        <title>The Genome Sequence of Enterococcus columbae ATCC_51263 (PacBio/Illumina hybrid assembly).</title>
        <authorList>
            <consortium name="The Broad Institute Genomics Platform"/>
            <consortium name="The Broad Institute Genome Sequencing Center for Infectious Disease"/>
            <person name="Earl A."/>
            <person name="Russ C."/>
            <person name="Gilmore M."/>
            <person name="Surin D."/>
            <person name="Walker B."/>
            <person name="Young S."/>
            <person name="Zeng Q."/>
            <person name="Gargeya S."/>
            <person name="Fitzgerald M."/>
            <person name="Haas B."/>
            <person name="Abouelleil A."/>
            <person name="Allen A.W."/>
            <person name="Alvarado L."/>
            <person name="Arachchi H.M."/>
            <person name="Berlin A.M."/>
            <person name="Chapman S.B."/>
            <person name="Gainer-Dewar J."/>
            <person name="Goldberg J."/>
            <person name="Griggs A."/>
            <person name="Gujja S."/>
            <person name="Hansen M."/>
            <person name="Howarth C."/>
            <person name="Imamovic A."/>
            <person name="Ireland A."/>
            <person name="Larimer J."/>
            <person name="McCowan C."/>
            <person name="Murphy C."/>
            <person name="Pearson M."/>
            <person name="Poon T.W."/>
            <person name="Priest M."/>
            <person name="Roberts A."/>
            <person name="Saif S."/>
            <person name="Shea T."/>
            <person name="Sisk P."/>
            <person name="Sykes S."/>
            <person name="Wortman J."/>
            <person name="Nusbaum C."/>
            <person name="Birren B."/>
        </authorList>
    </citation>
    <scope>NUCLEOTIDE SEQUENCE [LARGE SCALE GENOMIC DNA]</scope>
    <source>
        <strain evidence="2 3">ATCC 51263</strain>
    </source>
</reference>
<comment type="similarity">
    <text evidence="1">Belongs to the LOR family.</text>
</comment>
<dbReference type="Gene3D" id="2.40.160.200">
    <property type="entry name" value="LURP1-related"/>
    <property type="match status" value="1"/>
</dbReference>
<dbReference type="Proteomes" id="UP000014113">
    <property type="component" value="Unassembled WGS sequence"/>
</dbReference>
<gene>
    <name evidence="2" type="ORF">I568_00511</name>
</gene>
<evidence type="ECO:0000313" key="2">
    <source>
        <dbReference type="EMBL" id="EOW87467.1"/>
    </source>
</evidence>
<accession>S1NEM2</accession>
<evidence type="ECO:0008006" key="4">
    <source>
        <dbReference type="Google" id="ProtNLM"/>
    </source>
</evidence>
<dbReference type="InterPro" id="IPR007612">
    <property type="entry name" value="LOR"/>
</dbReference>
<dbReference type="OrthoDB" id="652307at2"/>
<dbReference type="Pfam" id="PF04525">
    <property type="entry name" value="LOR"/>
    <property type="match status" value="1"/>
</dbReference>
<dbReference type="eggNOG" id="COG4894">
    <property type="taxonomic scope" value="Bacteria"/>
</dbReference>
<dbReference type="PATRIC" id="fig|1121865.3.peg.683"/>
<organism evidence="2 3">
    <name type="scientific">Enterococcus columbae DSM 7374 = ATCC 51263</name>
    <dbReference type="NCBI Taxonomy" id="1121865"/>
    <lineage>
        <taxon>Bacteria</taxon>
        <taxon>Bacillati</taxon>
        <taxon>Bacillota</taxon>
        <taxon>Bacilli</taxon>
        <taxon>Lactobacillales</taxon>
        <taxon>Enterococcaceae</taxon>
        <taxon>Enterococcus</taxon>
    </lineage>
</organism>
<dbReference type="InterPro" id="IPR025659">
    <property type="entry name" value="Tubby-like_C"/>
</dbReference>
<sequence>MKLYFKQRLFSWLDSYEIYDENQQTVYQVEGKLAFGHQFSLLNQQGQIIGQVKEKIRLFVPEFELIVANQVIGSVKKEVTFFKPHFVVDFNNWEVKGDIFEWEYQVLDANQEIVATISKDVWQWTDCYKIEVYQDSDALYVVMLVLAIDAQKDNDRSVSTLF</sequence>
<dbReference type="EMBL" id="ASWJ01000003">
    <property type="protein sequence ID" value="EOW87467.1"/>
    <property type="molecule type" value="Genomic_DNA"/>
</dbReference>
<protein>
    <recommendedName>
        <fullName evidence="4">LURP-one-related family protein</fullName>
    </recommendedName>
</protein>
<dbReference type="STRING" id="1121865.OMW_00693"/>
<keyword evidence="3" id="KW-1185">Reference proteome</keyword>
<evidence type="ECO:0000256" key="1">
    <source>
        <dbReference type="ARBA" id="ARBA00005437"/>
    </source>
</evidence>
<proteinExistence type="inferred from homology"/>